<dbReference type="EMBL" id="UINC01060662">
    <property type="protein sequence ID" value="SVB85400.1"/>
    <property type="molecule type" value="Genomic_DNA"/>
</dbReference>
<protein>
    <recommendedName>
        <fullName evidence="2">Dihydrodipicolinate synthase family protein</fullName>
    </recommendedName>
</protein>
<sequence length="35" mass="3696">MKLTGLIAAPHTPFSADYSLDLAAVERQAVHLAST</sequence>
<proteinExistence type="predicted"/>
<reference evidence="1" key="1">
    <citation type="submission" date="2018-05" db="EMBL/GenBank/DDBJ databases">
        <authorList>
            <person name="Lanie J.A."/>
            <person name="Ng W.-L."/>
            <person name="Kazmierczak K.M."/>
            <person name="Andrzejewski T.M."/>
            <person name="Davidsen T.M."/>
            <person name="Wayne K.J."/>
            <person name="Tettelin H."/>
            <person name="Glass J.I."/>
            <person name="Rusch D."/>
            <person name="Podicherti R."/>
            <person name="Tsui H.-C.T."/>
            <person name="Winkler M.E."/>
        </authorList>
    </citation>
    <scope>NUCLEOTIDE SEQUENCE</scope>
</reference>
<dbReference type="SUPFAM" id="SSF51569">
    <property type="entry name" value="Aldolase"/>
    <property type="match status" value="1"/>
</dbReference>
<organism evidence="1">
    <name type="scientific">marine metagenome</name>
    <dbReference type="NCBI Taxonomy" id="408172"/>
    <lineage>
        <taxon>unclassified sequences</taxon>
        <taxon>metagenomes</taxon>
        <taxon>ecological metagenomes</taxon>
    </lineage>
</organism>
<dbReference type="InterPro" id="IPR013785">
    <property type="entry name" value="Aldolase_TIM"/>
</dbReference>
<accession>A0A382HDQ0</accession>
<dbReference type="Gene3D" id="3.20.20.70">
    <property type="entry name" value="Aldolase class I"/>
    <property type="match status" value="1"/>
</dbReference>
<evidence type="ECO:0008006" key="2">
    <source>
        <dbReference type="Google" id="ProtNLM"/>
    </source>
</evidence>
<evidence type="ECO:0000313" key="1">
    <source>
        <dbReference type="EMBL" id="SVB85400.1"/>
    </source>
</evidence>
<dbReference type="AlphaFoldDB" id="A0A382HDQ0"/>
<feature type="non-terminal residue" evidence="1">
    <location>
        <position position="35"/>
    </location>
</feature>
<name>A0A382HDQ0_9ZZZZ</name>
<gene>
    <name evidence="1" type="ORF">METZ01_LOCUS238254</name>
</gene>